<dbReference type="AlphaFoldDB" id="A0A7L9RSJ0"/>
<reference evidence="11 12" key="1">
    <citation type="submission" date="2020-06" db="EMBL/GenBank/DDBJ databases">
        <title>The endosymbiont of the kinetoplastid Bodo saltans is a Paracaedibacter-like alpha-proteobacterium possessing a putative toxin-antitoxin system.</title>
        <authorList>
            <person name="Midha S."/>
            <person name="Rigden D.J."/>
            <person name="Siozios S."/>
            <person name="Hurst G.D.D."/>
            <person name="Jackson A.P."/>
        </authorList>
    </citation>
    <scope>NUCLEOTIDE SEQUENCE [LARGE SCALE GENOMIC DNA]</scope>
    <source>
        <strain evidence="11">Lake Konstanz</strain>
    </source>
</reference>
<dbReference type="PANTHER" id="PTHR33540">
    <property type="entry name" value="TRNA THREONYLCARBAMOYLADENOSINE BIOSYNTHESIS PROTEIN TSAE"/>
    <property type="match status" value="1"/>
</dbReference>
<dbReference type="GO" id="GO:0005524">
    <property type="term" value="F:ATP binding"/>
    <property type="evidence" value="ECO:0007669"/>
    <property type="project" value="UniProtKB-KW"/>
</dbReference>
<dbReference type="SUPFAM" id="SSF52540">
    <property type="entry name" value="P-loop containing nucleoside triphosphate hydrolases"/>
    <property type="match status" value="1"/>
</dbReference>
<keyword evidence="5" id="KW-0819">tRNA processing</keyword>
<keyword evidence="4" id="KW-0963">Cytoplasm</keyword>
<comment type="similarity">
    <text evidence="2">Belongs to the TsaE family.</text>
</comment>
<evidence type="ECO:0000313" key="12">
    <source>
        <dbReference type="Proteomes" id="UP000594001"/>
    </source>
</evidence>
<keyword evidence="7" id="KW-0547">Nucleotide-binding</keyword>
<keyword evidence="12" id="KW-1185">Reference proteome</keyword>
<evidence type="ECO:0000256" key="7">
    <source>
        <dbReference type="ARBA" id="ARBA00022741"/>
    </source>
</evidence>
<evidence type="ECO:0000256" key="1">
    <source>
        <dbReference type="ARBA" id="ARBA00004496"/>
    </source>
</evidence>
<accession>A0A7L9RSJ0</accession>
<evidence type="ECO:0000256" key="4">
    <source>
        <dbReference type="ARBA" id="ARBA00022490"/>
    </source>
</evidence>
<name>A0A7L9RSJ0_9PROT</name>
<dbReference type="GO" id="GO:0046872">
    <property type="term" value="F:metal ion binding"/>
    <property type="evidence" value="ECO:0007669"/>
    <property type="project" value="UniProtKB-KW"/>
</dbReference>
<dbReference type="Pfam" id="PF02367">
    <property type="entry name" value="TsaE"/>
    <property type="match status" value="1"/>
</dbReference>
<sequence length="138" mass="15565">MIAKTVSLSELESLASDFVRTLNKGAVVYMMGDLGAGKTTFVRAAIQSILGHDEAVPSPTFTLVQTYDSIPPIWHYDLYRINDPEEVLELGMDEAFDQGITFIEWPQNMRNVYTPKHYRVMLETTTNPEHRSITISAP</sequence>
<dbReference type="RefSeq" id="WP_350332274.1">
    <property type="nucleotide sequence ID" value="NZ_CP054719.1"/>
</dbReference>
<dbReference type="InterPro" id="IPR027417">
    <property type="entry name" value="P-loop_NTPase"/>
</dbReference>
<dbReference type="Gene3D" id="3.40.50.300">
    <property type="entry name" value="P-loop containing nucleotide triphosphate hydrolases"/>
    <property type="match status" value="1"/>
</dbReference>
<proteinExistence type="inferred from homology"/>
<dbReference type="GO" id="GO:0005737">
    <property type="term" value="C:cytoplasm"/>
    <property type="evidence" value="ECO:0007669"/>
    <property type="project" value="UniProtKB-SubCell"/>
</dbReference>
<dbReference type="KEGG" id="pbal:CPBP_00284"/>
<gene>
    <name evidence="11" type="primary">tsaE</name>
    <name evidence="11" type="ORF">CPBP_00284</name>
</gene>
<evidence type="ECO:0000256" key="5">
    <source>
        <dbReference type="ARBA" id="ARBA00022694"/>
    </source>
</evidence>
<keyword evidence="6" id="KW-0479">Metal-binding</keyword>
<keyword evidence="9" id="KW-0460">Magnesium</keyword>
<evidence type="ECO:0000313" key="11">
    <source>
        <dbReference type="EMBL" id="QOL19522.1"/>
    </source>
</evidence>
<evidence type="ECO:0000256" key="3">
    <source>
        <dbReference type="ARBA" id="ARBA00019010"/>
    </source>
</evidence>
<dbReference type="GO" id="GO:0002949">
    <property type="term" value="P:tRNA threonylcarbamoyladenosine modification"/>
    <property type="evidence" value="ECO:0007669"/>
    <property type="project" value="InterPro"/>
</dbReference>
<dbReference type="NCBIfam" id="TIGR00150">
    <property type="entry name" value="T6A_YjeE"/>
    <property type="match status" value="1"/>
</dbReference>
<evidence type="ECO:0000256" key="8">
    <source>
        <dbReference type="ARBA" id="ARBA00022840"/>
    </source>
</evidence>
<evidence type="ECO:0000256" key="6">
    <source>
        <dbReference type="ARBA" id="ARBA00022723"/>
    </source>
</evidence>
<protein>
    <recommendedName>
        <fullName evidence="3">tRNA threonylcarbamoyladenosine biosynthesis protein TsaE</fullName>
    </recommendedName>
    <alternativeName>
        <fullName evidence="10">t(6)A37 threonylcarbamoyladenosine biosynthesis protein TsaE</fullName>
    </alternativeName>
</protein>
<dbReference type="Proteomes" id="UP000594001">
    <property type="component" value="Chromosome"/>
</dbReference>
<dbReference type="InterPro" id="IPR003442">
    <property type="entry name" value="T6A_TsaE"/>
</dbReference>
<evidence type="ECO:0000256" key="9">
    <source>
        <dbReference type="ARBA" id="ARBA00022842"/>
    </source>
</evidence>
<dbReference type="EMBL" id="CP054719">
    <property type="protein sequence ID" value="QOL19522.1"/>
    <property type="molecule type" value="Genomic_DNA"/>
</dbReference>
<evidence type="ECO:0000256" key="2">
    <source>
        <dbReference type="ARBA" id="ARBA00007599"/>
    </source>
</evidence>
<evidence type="ECO:0000256" key="10">
    <source>
        <dbReference type="ARBA" id="ARBA00032441"/>
    </source>
</evidence>
<dbReference type="PANTHER" id="PTHR33540:SF2">
    <property type="entry name" value="TRNA THREONYLCARBAMOYLADENOSINE BIOSYNTHESIS PROTEIN TSAE"/>
    <property type="match status" value="1"/>
</dbReference>
<keyword evidence="8" id="KW-0067">ATP-binding</keyword>
<organism evidence="11 12">
    <name type="scientific">Candidatus Bodocaedibacter vickermanii</name>
    <dbReference type="NCBI Taxonomy" id="2741701"/>
    <lineage>
        <taxon>Bacteria</taxon>
        <taxon>Pseudomonadati</taxon>
        <taxon>Pseudomonadota</taxon>
        <taxon>Alphaproteobacteria</taxon>
        <taxon>Holosporales</taxon>
        <taxon>Candidatus Paracaedibacteraceae</taxon>
        <taxon>Candidatus Bodocaedibacter</taxon>
    </lineage>
</organism>
<comment type="subcellular location">
    <subcellularLocation>
        <location evidence="1">Cytoplasm</location>
    </subcellularLocation>
</comment>